<evidence type="ECO:0000313" key="2">
    <source>
        <dbReference type="Proteomes" id="UP001207468"/>
    </source>
</evidence>
<keyword evidence="2" id="KW-1185">Reference proteome</keyword>
<dbReference type="EMBL" id="JAGFNK010000269">
    <property type="protein sequence ID" value="KAI9454626.1"/>
    <property type="molecule type" value="Genomic_DNA"/>
</dbReference>
<reference evidence="1" key="1">
    <citation type="submission" date="2021-03" db="EMBL/GenBank/DDBJ databases">
        <title>Evolutionary priming and transition to the ectomycorrhizal habit in an iconic lineage of mushroom-forming fungi: is preadaptation a requirement?</title>
        <authorList>
            <consortium name="DOE Joint Genome Institute"/>
            <person name="Looney B.P."/>
            <person name="Miyauchi S."/>
            <person name="Morin E."/>
            <person name="Drula E."/>
            <person name="Courty P.E."/>
            <person name="Chicoki N."/>
            <person name="Fauchery L."/>
            <person name="Kohler A."/>
            <person name="Kuo A."/>
            <person name="LaButti K."/>
            <person name="Pangilinan J."/>
            <person name="Lipzen A."/>
            <person name="Riley R."/>
            <person name="Andreopoulos W."/>
            <person name="He G."/>
            <person name="Johnson J."/>
            <person name="Barry K.W."/>
            <person name="Grigoriev I.V."/>
            <person name="Nagy L."/>
            <person name="Hibbett D."/>
            <person name="Henrissat B."/>
            <person name="Matheny P.B."/>
            <person name="Labbe J."/>
            <person name="Martin A.F."/>
        </authorList>
    </citation>
    <scope>NUCLEOTIDE SEQUENCE</scope>
    <source>
        <strain evidence="1">BPL698</strain>
    </source>
</reference>
<gene>
    <name evidence="1" type="ORF">F5148DRAFT_419819</name>
</gene>
<sequence>MSFRLRIRRLRYHVSSLCTGFVQSLLPCTTRSSTTMGGPSTTTFLQDATHILTGEISPVRRASVTVTMSESLLPCAARSSTTIGGPSQASLGASPCDHRQDRVTINTLPDDVLVEIFHSYVIVDSSYWDWDNRMNEWHTLVHVCHRWRSIVFASPRYLNLRIEYRGKRPLSEMLDVWPAFPVAIRRRFNLNPWRNFVGALESEHRHRICQIHLPDIPISDWEIFAATMQKPFPELTSVSISTDETKSTMMSFPDSFLGGSTQLLRELRMGRCSFPGIPKLLLSSKQLVVLSLWEIPDSGYFSPQDLGTALSVLSKLESLYLTFRSPLYPASRPRPPLTRSVLPALILLDFKGVHEYLEDLVAHIEVPFLNSLQIRFFIVPDIFFPQLHRLISHAKSFETCDRATVRTVPFNNAIRFSMCLRTYLLLEIRCGEHLASLAQVCSSTFPFLSNMIQLEIVDDDPPSHWTDDVDTTRWLELLDPFIAVKDLRLSRQVAPHVCRALTKERPTDVLPALQIISLKGVKPLGSVPKYIERLVAARKLSGHPVAVHC</sequence>
<name>A0ACC0TZK5_9AGAM</name>
<comment type="caution">
    <text evidence="1">The sequence shown here is derived from an EMBL/GenBank/DDBJ whole genome shotgun (WGS) entry which is preliminary data.</text>
</comment>
<accession>A0ACC0TZK5</accession>
<organism evidence="1 2">
    <name type="scientific">Russula earlei</name>
    <dbReference type="NCBI Taxonomy" id="71964"/>
    <lineage>
        <taxon>Eukaryota</taxon>
        <taxon>Fungi</taxon>
        <taxon>Dikarya</taxon>
        <taxon>Basidiomycota</taxon>
        <taxon>Agaricomycotina</taxon>
        <taxon>Agaricomycetes</taxon>
        <taxon>Russulales</taxon>
        <taxon>Russulaceae</taxon>
        <taxon>Russula</taxon>
    </lineage>
</organism>
<protein>
    <submittedName>
        <fullName evidence="1">Uncharacterized protein</fullName>
    </submittedName>
</protein>
<proteinExistence type="predicted"/>
<dbReference type="Proteomes" id="UP001207468">
    <property type="component" value="Unassembled WGS sequence"/>
</dbReference>
<evidence type="ECO:0000313" key="1">
    <source>
        <dbReference type="EMBL" id="KAI9454626.1"/>
    </source>
</evidence>